<dbReference type="GO" id="GO:0045271">
    <property type="term" value="C:respiratory chain complex I"/>
    <property type="evidence" value="ECO:0007669"/>
    <property type="project" value="InterPro"/>
</dbReference>
<reference evidence="2" key="3">
    <citation type="submission" date="2025-09" db="UniProtKB">
        <authorList>
            <consortium name="Ensembl"/>
        </authorList>
    </citation>
    <scope>IDENTIFICATION</scope>
</reference>
<proteinExistence type="predicted"/>
<dbReference type="PANTHER" id="PTHR17117">
    <property type="entry name" value="NADH-UBIQUINONE OXIDOREDUCTASE"/>
    <property type="match status" value="1"/>
</dbReference>
<name>A0A4W6E1T0_LATCA</name>
<dbReference type="Proteomes" id="UP000314980">
    <property type="component" value="Unassembled WGS sequence"/>
</dbReference>
<reference evidence="3" key="1">
    <citation type="submission" date="2015-09" db="EMBL/GenBank/DDBJ databases">
        <authorList>
            <person name="Sai Rama Sridatta P."/>
        </authorList>
    </citation>
    <scope>NUCLEOTIDE SEQUENCE [LARGE SCALE GENOMIC DNA]</scope>
</reference>
<dbReference type="AlphaFoldDB" id="A0A4W6E1T0"/>
<dbReference type="PANTHER" id="PTHR17117:SF3">
    <property type="entry name" value="NADH DEHYDROGENASE [UBIQUINONE] FLAVOPROTEIN 3, MITOCHONDRIAL"/>
    <property type="match status" value="1"/>
</dbReference>
<reference evidence="2" key="2">
    <citation type="submission" date="2025-08" db="UniProtKB">
        <authorList>
            <consortium name="Ensembl"/>
        </authorList>
    </citation>
    <scope>IDENTIFICATION</scope>
</reference>
<evidence type="ECO:0000256" key="1">
    <source>
        <dbReference type="SAM" id="MobiDB-lite"/>
    </source>
</evidence>
<dbReference type="GO" id="GO:0042775">
    <property type="term" value="P:mitochondrial ATP synthesis coupled electron transport"/>
    <property type="evidence" value="ECO:0007669"/>
    <property type="project" value="TreeGrafter"/>
</dbReference>
<dbReference type="GeneTree" id="ENSGT00390000012196"/>
<dbReference type="GO" id="GO:0005739">
    <property type="term" value="C:mitochondrion"/>
    <property type="evidence" value="ECO:0007669"/>
    <property type="project" value="InterPro"/>
</dbReference>
<feature type="region of interest" description="Disordered" evidence="1">
    <location>
        <begin position="33"/>
        <end position="72"/>
    </location>
</feature>
<dbReference type="Ensembl" id="ENSLCAT00010031610.1">
    <property type="protein sequence ID" value="ENSLCAP00010030918.1"/>
    <property type="gene ID" value="ENSLCAG00010014524.1"/>
</dbReference>
<evidence type="ECO:0000313" key="2">
    <source>
        <dbReference type="Ensembl" id="ENSLCAP00010030918.1"/>
    </source>
</evidence>
<sequence>MATSLLRLGRLGSLKHLQLESLGVLRSYPAASLCTQAEEPPKPTKKTKAASKKAAAAATPEPEEPFDNSTYKNYQHHSYTPYTFADLDLEMAKFRLPQPSFRQTLTQTLGAGLAAKLNNAQRWWRWCHPSLCMIIPPPVTA</sequence>
<evidence type="ECO:0000313" key="3">
    <source>
        <dbReference type="Proteomes" id="UP000314980"/>
    </source>
</evidence>
<accession>A0A4W6E1T0</accession>
<gene>
    <name evidence="2" type="primary">ndufv3</name>
</gene>
<dbReference type="InterPro" id="IPR026193">
    <property type="entry name" value="NDUFV3"/>
</dbReference>
<organism evidence="2 3">
    <name type="scientific">Lates calcarifer</name>
    <name type="common">Barramundi</name>
    <name type="synonym">Holocentrus calcarifer</name>
    <dbReference type="NCBI Taxonomy" id="8187"/>
    <lineage>
        <taxon>Eukaryota</taxon>
        <taxon>Metazoa</taxon>
        <taxon>Chordata</taxon>
        <taxon>Craniata</taxon>
        <taxon>Vertebrata</taxon>
        <taxon>Euteleostomi</taxon>
        <taxon>Actinopterygii</taxon>
        <taxon>Neopterygii</taxon>
        <taxon>Teleostei</taxon>
        <taxon>Neoteleostei</taxon>
        <taxon>Acanthomorphata</taxon>
        <taxon>Carangaria</taxon>
        <taxon>Carangaria incertae sedis</taxon>
        <taxon>Centropomidae</taxon>
        <taxon>Lates</taxon>
    </lineage>
</organism>
<keyword evidence="3" id="KW-1185">Reference proteome</keyword>
<protein>
    <submittedName>
        <fullName evidence="2">NADH:ubiquinone oxidoreductase subunit V3</fullName>
    </submittedName>
</protein>
<dbReference type="Pfam" id="PF15880">
    <property type="entry name" value="NDUFV3"/>
    <property type="match status" value="1"/>
</dbReference>